<protein>
    <submittedName>
        <fullName evidence="3">Uncharacterized protein</fullName>
    </submittedName>
</protein>
<name>A0A812LFH0_9DINO</name>
<keyword evidence="2" id="KW-0732">Signal</keyword>
<evidence type="ECO:0000256" key="1">
    <source>
        <dbReference type="SAM" id="MobiDB-lite"/>
    </source>
</evidence>
<evidence type="ECO:0000256" key="2">
    <source>
        <dbReference type="SAM" id="SignalP"/>
    </source>
</evidence>
<evidence type="ECO:0000313" key="3">
    <source>
        <dbReference type="EMBL" id="CAE7246588.1"/>
    </source>
</evidence>
<gene>
    <name evidence="3" type="ORF">SNAT2548_LOCUS11733</name>
</gene>
<evidence type="ECO:0000313" key="4">
    <source>
        <dbReference type="Proteomes" id="UP000604046"/>
    </source>
</evidence>
<organism evidence="3 4">
    <name type="scientific">Symbiodinium natans</name>
    <dbReference type="NCBI Taxonomy" id="878477"/>
    <lineage>
        <taxon>Eukaryota</taxon>
        <taxon>Sar</taxon>
        <taxon>Alveolata</taxon>
        <taxon>Dinophyceae</taxon>
        <taxon>Suessiales</taxon>
        <taxon>Symbiodiniaceae</taxon>
        <taxon>Symbiodinium</taxon>
    </lineage>
</organism>
<dbReference type="EMBL" id="CAJNDS010001088">
    <property type="protein sequence ID" value="CAE7246588.1"/>
    <property type="molecule type" value="Genomic_DNA"/>
</dbReference>
<feature type="region of interest" description="Disordered" evidence="1">
    <location>
        <begin position="88"/>
        <end position="107"/>
    </location>
</feature>
<feature type="signal peptide" evidence="2">
    <location>
        <begin position="1"/>
        <end position="22"/>
    </location>
</feature>
<dbReference type="Proteomes" id="UP000604046">
    <property type="component" value="Unassembled WGS sequence"/>
</dbReference>
<proteinExistence type="predicted"/>
<reference evidence="3" key="1">
    <citation type="submission" date="2021-02" db="EMBL/GenBank/DDBJ databases">
        <authorList>
            <person name="Dougan E. K."/>
            <person name="Rhodes N."/>
            <person name="Thang M."/>
            <person name="Chan C."/>
        </authorList>
    </citation>
    <scope>NUCLEOTIDE SEQUENCE</scope>
</reference>
<dbReference type="AlphaFoldDB" id="A0A812LFH0"/>
<feature type="non-terminal residue" evidence="3">
    <location>
        <position position="1"/>
    </location>
</feature>
<accession>A0A812LFH0</accession>
<feature type="chain" id="PRO_5032443599" evidence="2">
    <location>
        <begin position="23"/>
        <end position="533"/>
    </location>
</feature>
<comment type="caution">
    <text evidence="3">The sequence shown here is derived from an EMBL/GenBank/DDBJ whole genome shotgun (WGS) entry which is preliminary data.</text>
</comment>
<keyword evidence="4" id="KW-1185">Reference proteome</keyword>
<sequence length="533" mass="54906">MSMALRICFMVLALADVLPSHAKLQIEQKEASSTDASFPWHGGFYMRSTAPTTGRYYARSSWTPRKRWRSWQRRWRWKRWTQAVTTTGQATTSTVSTAMSTTDQPTTSTVTSSLAAMSTSTVTSPATSSTGLATTSTIGQATTSTAMSTVTSSLAAMSTSTVTTPATSSTGPATTSTIGQATTSTAMSITSSLAAVSTSAVTSPTTSSTGLATTSTALGANDDVNKIKDSQDEAVQAVLQDLPDNATVTQPGLLAITTSNTSSGETVDVALISTVNITNIQGPVNIPVSAGAGETSVVSVPAASLAVIAAIASANGSSANATNNATGRIILSVSRLKNTSTESIGGNVVDQNSAVAIAFRDEAGNILETIELPEPISFLLPTNNTSFECLFYDEILSEWSKKGVETSPDPPAGALLCLTTHLSIYAAGAPPTSTTTSTTTVRPLNSRVSQIALVASPATGVAGTNTLAVNVTGFEVGDTIVVQDAQNAETHIIAAIQLPGELVLARNLTSDFRDGDGAVASVLSRTTKRVLIT</sequence>